<protein>
    <submittedName>
        <fullName evidence="1">Uncharacterized protein</fullName>
    </submittedName>
</protein>
<sequence length="335" mass="37673">MPATKLLVRVILLCIVLQGSSVGTFCQDISWMKGIWKGHSGTPFLVPPVQCINTLQITTADDSTFNGIQTTYFAKDTNIRKMYACNGLLTQSKKQFYRGDVVYKKDSNHRGYEWNDCAGYKAGFCSLYVEEEKIILLVTTNTGDSACNSTVAYYRDLSSFNNITQQQLISLYGKLRYSSLITSSSYKLINTHKKNVATLDQQDTLQTDVSLNINALPTVLHERKNKLAQTLQITSPYIEVILLDDAEIDGDIVSLYHNNVEVLSHKTLGKEVIKYSFKADKQHTYHELVLVAENLGSIPPNTALMRIRAGNKKYELTTRANLQENAKVIIEYTGE</sequence>
<keyword evidence="2" id="KW-1185">Reference proteome</keyword>
<dbReference type="EMBL" id="SZQL01000002">
    <property type="protein sequence ID" value="TKK70744.1"/>
    <property type="molecule type" value="Genomic_DNA"/>
</dbReference>
<organism evidence="1 2">
    <name type="scientific">Ilyomonas limi</name>
    <dbReference type="NCBI Taxonomy" id="2575867"/>
    <lineage>
        <taxon>Bacteria</taxon>
        <taxon>Pseudomonadati</taxon>
        <taxon>Bacteroidota</taxon>
        <taxon>Chitinophagia</taxon>
        <taxon>Chitinophagales</taxon>
        <taxon>Chitinophagaceae</taxon>
        <taxon>Ilyomonas</taxon>
    </lineage>
</organism>
<dbReference type="AlphaFoldDB" id="A0A4U3L8H1"/>
<evidence type="ECO:0000313" key="2">
    <source>
        <dbReference type="Proteomes" id="UP000305848"/>
    </source>
</evidence>
<accession>A0A4U3L8H1</accession>
<dbReference type="OrthoDB" id="639821at2"/>
<dbReference type="RefSeq" id="WP_137260343.1">
    <property type="nucleotide sequence ID" value="NZ_SZQL01000002.1"/>
</dbReference>
<dbReference type="Proteomes" id="UP000305848">
    <property type="component" value="Unassembled WGS sequence"/>
</dbReference>
<name>A0A4U3L8H1_9BACT</name>
<gene>
    <name evidence="1" type="ORF">FC093_03360</name>
</gene>
<comment type="caution">
    <text evidence="1">The sequence shown here is derived from an EMBL/GenBank/DDBJ whole genome shotgun (WGS) entry which is preliminary data.</text>
</comment>
<evidence type="ECO:0000313" key="1">
    <source>
        <dbReference type="EMBL" id="TKK70744.1"/>
    </source>
</evidence>
<proteinExistence type="predicted"/>
<reference evidence="1 2" key="1">
    <citation type="submission" date="2019-05" db="EMBL/GenBank/DDBJ databases">
        <title>Panacibacter sp. strain 17mud1-8 Genome sequencing and assembly.</title>
        <authorList>
            <person name="Chhetri G."/>
        </authorList>
    </citation>
    <scope>NUCLEOTIDE SEQUENCE [LARGE SCALE GENOMIC DNA]</scope>
    <source>
        <strain evidence="1 2">17mud1-8</strain>
    </source>
</reference>